<evidence type="ECO:0000313" key="4">
    <source>
        <dbReference type="Proteomes" id="UP000242180"/>
    </source>
</evidence>
<dbReference type="InterPro" id="IPR051726">
    <property type="entry name" value="Chitin_Synth_Reg"/>
</dbReference>
<evidence type="ECO:0000256" key="2">
    <source>
        <dbReference type="SAM" id="MobiDB-lite"/>
    </source>
</evidence>
<dbReference type="InParanoid" id="A0A1X2H094"/>
<dbReference type="STRING" id="13706.A0A1X2H094"/>
<dbReference type="SUPFAM" id="SSF81901">
    <property type="entry name" value="HCP-like"/>
    <property type="match status" value="1"/>
</dbReference>
<feature type="compositionally biased region" description="Basic and acidic residues" evidence="2">
    <location>
        <begin position="22"/>
        <end position="44"/>
    </location>
</feature>
<evidence type="ECO:0008006" key="5">
    <source>
        <dbReference type="Google" id="ProtNLM"/>
    </source>
</evidence>
<evidence type="ECO:0000313" key="3">
    <source>
        <dbReference type="EMBL" id="ORY90404.1"/>
    </source>
</evidence>
<comment type="caution">
    <text evidence="3">The sequence shown here is derived from an EMBL/GenBank/DDBJ whole genome shotgun (WGS) entry which is preliminary data.</text>
</comment>
<dbReference type="SMART" id="SM00671">
    <property type="entry name" value="SEL1"/>
    <property type="match status" value="7"/>
</dbReference>
<dbReference type="PANTHER" id="PTHR46430:SF1">
    <property type="entry name" value="CHITIN SYNTHASE REGULATOR SKT5-RELATED"/>
    <property type="match status" value="1"/>
</dbReference>
<keyword evidence="4" id="KW-1185">Reference proteome</keyword>
<accession>A0A1X2H094</accession>
<dbReference type="PANTHER" id="PTHR46430">
    <property type="entry name" value="PROTEIN SKT5-RELATED"/>
    <property type="match status" value="1"/>
</dbReference>
<keyword evidence="1" id="KW-0677">Repeat</keyword>
<dbReference type="Gene3D" id="1.25.40.10">
    <property type="entry name" value="Tetratricopeptide repeat domain"/>
    <property type="match status" value="2"/>
</dbReference>
<dbReference type="OrthoDB" id="272077at2759"/>
<dbReference type="AlphaFoldDB" id="A0A1X2H094"/>
<feature type="compositionally biased region" description="Basic residues" evidence="2">
    <location>
        <begin position="1"/>
        <end position="10"/>
    </location>
</feature>
<feature type="region of interest" description="Disordered" evidence="2">
    <location>
        <begin position="1"/>
        <end position="82"/>
    </location>
</feature>
<reference evidence="3 4" key="1">
    <citation type="submission" date="2016-07" db="EMBL/GenBank/DDBJ databases">
        <title>Pervasive Adenine N6-methylation of Active Genes in Fungi.</title>
        <authorList>
            <consortium name="DOE Joint Genome Institute"/>
            <person name="Mondo S.J."/>
            <person name="Dannebaum R.O."/>
            <person name="Kuo R.C."/>
            <person name="Labutti K."/>
            <person name="Haridas S."/>
            <person name="Kuo A."/>
            <person name="Salamov A."/>
            <person name="Ahrendt S.R."/>
            <person name="Lipzen A."/>
            <person name="Sullivan W."/>
            <person name="Andreopoulos W.B."/>
            <person name="Clum A."/>
            <person name="Lindquist E."/>
            <person name="Daum C."/>
            <person name="Ramamoorthy G.K."/>
            <person name="Gryganskyi A."/>
            <person name="Culley D."/>
            <person name="Magnuson J.K."/>
            <person name="James T.Y."/>
            <person name="O'Malley M.A."/>
            <person name="Stajich J.E."/>
            <person name="Spatafora J.W."/>
            <person name="Visel A."/>
            <person name="Grigoriev I.V."/>
        </authorList>
    </citation>
    <scope>NUCLEOTIDE SEQUENCE [LARGE SCALE GENOMIC DNA]</scope>
    <source>
        <strain evidence="3 4">NRRL 2496</strain>
    </source>
</reference>
<proteinExistence type="predicted"/>
<organism evidence="3 4">
    <name type="scientific">Syncephalastrum racemosum</name>
    <name type="common">Filamentous fungus</name>
    <dbReference type="NCBI Taxonomy" id="13706"/>
    <lineage>
        <taxon>Eukaryota</taxon>
        <taxon>Fungi</taxon>
        <taxon>Fungi incertae sedis</taxon>
        <taxon>Mucoromycota</taxon>
        <taxon>Mucoromycotina</taxon>
        <taxon>Mucoromycetes</taxon>
        <taxon>Mucorales</taxon>
        <taxon>Syncephalastraceae</taxon>
        <taxon>Syncephalastrum</taxon>
    </lineage>
</organism>
<dbReference type="InterPro" id="IPR011990">
    <property type="entry name" value="TPR-like_helical_dom_sf"/>
</dbReference>
<dbReference type="InterPro" id="IPR006597">
    <property type="entry name" value="Sel1-like"/>
</dbReference>
<dbReference type="Proteomes" id="UP000242180">
    <property type="component" value="Unassembled WGS sequence"/>
</dbReference>
<gene>
    <name evidence="3" type="ORF">BCR43DRAFT_499254</name>
</gene>
<protein>
    <recommendedName>
        <fullName evidence="5">HCP-like protein</fullName>
    </recommendedName>
</protein>
<dbReference type="Pfam" id="PF08238">
    <property type="entry name" value="Sel1"/>
    <property type="match status" value="7"/>
</dbReference>
<dbReference type="EMBL" id="MCGN01000012">
    <property type="protein sequence ID" value="ORY90404.1"/>
    <property type="molecule type" value="Genomic_DNA"/>
</dbReference>
<sequence>MFKDIKKRVKGYTPAKPLLPVFRRDKETASPKKMEKQPAPKEEDTTQENMIEPSSPTSPPPTSGGGSSRSSLQQPPTPTTPIAFARFQSSSSLLSVGSDQLLDHSHLKPGANAELLSYAKTINMYRSNAKKTNNPEIQCDFAIFLVEASKRLGEDNEAARQSYLGEAEKLLKQVALRGHGESQYYLANMYAAGVLNKDKPEYDKAFPLYVQAAKHHNPDAAFRAAKCYEDSLGTRRDKAKAAQYYKKAASLNHPGAMYRLGLAEINGELSMSRNLRNGHKWLKRSGEAATPQFPHALHELALLHEKGFEPVIFVDHAYAIHLYTEAAALGYAPSAFRLGECYEFGKLGCDVQPNLSIQYYSIAADQDHPEACFALTSWYLVGSDLLETSEEQAFAWAYRAAMAGLPKAEYALGYFYEVGIGIAQDIHQAVPWYLKAAEHGEKRATKRLRQLPARVKVGIQGELQKHMDHAATNAAIAVLPPFNGGGEPQPRPGLLKKLGGRLSYAGRKQEPEPVTSFI</sequence>
<name>A0A1X2H094_SYNRA</name>
<dbReference type="OMA" id="ENTAMEW"/>
<evidence type="ECO:0000256" key="1">
    <source>
        <dbReference type="ARBA" id="ARBA00022737"/>
    </source>
</evidence>